<dbReference type="WBParaSite" id="HPBE_0001077901-mRNA-1">
    <property type="protein sequence ID" value="HPBE_0001077901-mRNA-1"/>
    <property type="gene ID" value="HPBE_0001077901"/>
</dbReference>
<organism evidence="2 3">
    <name type="scientific">Heligmosomoides polygyrus</name>
    <name type="common">Parasitic roundworm</name>
    <dbReference type="NCBI Taxonomy" id="6339"/>
    <lineage>
        <taxon>Eukaryota</taxon>
        <taxon>Metazoa</taxon>
        <taxon>Ecdysozoa</taxon>
        <taxon>Nematoda</taxon>
        <taxon>Chromadorea</taxon>
        <taxon>Rhabditida</taxon>
        <taxon>Rhabditina</taxon>
        <taxon>Rhabditomorpha</taxon>
        <taxon>Strongyloidea</taxon>
        <taxon>Heligmosomidae</taxon>
        <taxon>Heligmosomoides</taxon>
    </lineage>
</organism>
<reference evidence="1 2" key="1">
    <citation type="submission" date="2018-11" db="EMBL/GenBank/DDBJ databases">
        <authorList>
            <consortium name="Pathogen Informatics"/>
        </authorList>
    </citation>
    <scope>NUCLEOTIDE SEQUENCE [LARGE SCALE GENOMIC DNA]</scope>
</reference>
<proteinExistence type="predicted"/>
<accession>A0A183FS86</accession>
<protein>
    <submittedName>
        <fullName evidence="3">Glucuronosyltransferase</fullName>
    </submittedName>
</protein>
<accession>A0A3P8A614</accession>
<dbReference type="OrthoDB" id="5865374at2759"/>
<evidence type="ECO:0000313" key="1">
    <source>
        <dbReference type="EMBL" id="VDO86313.1"/>
    </source>
</evidence>
<dbReference type="EMBL" id="UZAH01026879">
    <property type="protein sequence ID" value="VDO86313.1"/>
    <property type="molecule type" value="Genomic_DNA"/>
</dbReference>
<dbReference type="AlphaFoldDB" id="A0A183FS86"/>
<reference evidence="3" key="2">
    <citation type="submission" date="2019-09" db="UniProtKB">
        <authorList>
            <consortium name="WormBaseParasite"/>
        </authorList>
    </citation>
    <scope>IDENTIFICATION</scope>
</reference>
<evidence type="ECO:0000313" key="3">
    <source>
        <dbReference type="WBParaSite" id="HPBE_0001077901-mRNA-1"/>
    </source>
</evidence>
<evidence type="ECO:0000313" key="2">
    <source>
        <dbReference type="Proteomes" id="UP000050761"/>
    </source>
</evidence>
<name>A0A183FS86_HELPZ</name>
<sequence length="104" mass="11585">MRALQTPFLIAAVFDVCVCYKFLIYSPFLGHSHVKFLGTIADVLTEGGHNVYLILLKEHLTGKLKRSLLTQLGIHRQEDHGGNDLDIKCTVFLSESENGVVKDS</sequence>
<dbReference type="Proteomes" id="UP000050761">
    <property type="component" value="Unassembled WGS sequence"/>
</dbReference>
<dbReference type="SUPFAM" id="SSF53756">
    <property type="entry name" value="UDP-Glycosyltransferase/glycogen phosphorylase"/>
    <property type="match status" value="1"/>
</dbReference>
<gene>
    <name evidence="1" type="ORF">HPBE_LOCUS10780</name>
</gene>
<keyword evidence="2" id="KW-1185">Reference proteome</keyword>